<dbReference type="EMBL" id="CM023481">
    <property type="protein sequence ID" value="KAH6944223.1"/>
    <property type="molecule type" value="Genomic_DNA"/>
</dbReference>
<dbReference type="Proteomes" id="UP000821845">
    <property type="component" value="Chromosome 1"/>
</dbReference>
<sequence length="75" mass="7981">MATPPQAVPQKKGPVRTRPLCPPLSHTQPLGVSFVLPEAQLELEPTESEGTSSPKKPAKPPIPPSLGLRSARCIH</sequence>
<name>A0ACB7TDL8_HYAAI</name>
<comment type="caution">
    <text evidence="1">The sequence shown here is derived from an EMBL/GenBank/DDBJ whole genome shotgun (WGS) entry which is preliminary data.</text>
</comment>
<organism evidence="1 2">
    <name type="scientific">Hyalomma asiaticum</name>
    <name type="common">Tick</name>
    <dbReference type="NCBI Taxonomy" id="266040"/>
    <lineage>
        <taxon>Eukaryota</taxon>
        <taxon>Metazoa</taxon>
        <taxon>Ecdysozoa</taxon>
        <taxon>Arthropoda</taxon>
        <taxon>Chelicerata</taxon>
        <taxon>Arachnida</taxon>
        <taxon>Acari</taxon>
        <taxon>Parasitiformes</taxon>
        <taxon>Ixodida</taxon>
        <taxon>Ixodoidea</taxon>
        <taxon>Ixodidae</taxon>
        <taxon>Hyalomminae</taxon>
        <taxon>Hyalomma</taxon>
    </lineage>
</organism>
<accession>A0ACB7TDL8</accession>
<reference evidence="1" key="1">
    <citation type="submission" date="2020-05" db="EMBL/GenBank/DDBJ databases">
        <title>Large-scale comparative analyses of tick genomes elucidate their genetic diversity and vector capacities.</title>
        <authorList>
            <person name="Jia N."/>
            <person name="Wang J."/>
            <person name="Shi W."/>
            <person name="Du L."/>
            <person name="Sun Y."/>
            <person name="Zhan W."/>
            <person name="Jiang J."/>
            <person name="Wang Q."/>
            <person name="Zhang B."/>
            <person name="Ji P."/>
            <person name="Sakyi L.B."/>
            <person name="Cui X."/>
            <person name="Yuan T."/>
            <person name="Jiang B."/>
            <person name="Yang W."/>
            <person name="Lam T.T.-Y."/>
            <person name="Chang Q."/>
            <person name="Ding S."/>
            <person name="Wang X."/>
            <person name="Zhu J."/>
            <person name="Ruan X."/>
            <person name="Zhao L."/>
            <person name="Wei J."/>
            <person name="Que T."/>
            <person name="Du C."/>
            <person name="Cheng J."/>
            <person name="Dai P."/>
            <person name="Han X."/>
            <person name="Huang E."/>
            <person name="Gao Y."/>
            <person name="Liu J."/>
            <person name="Shao H."/>
            <person name="Ye R."/>
            <person name="Li L."/>
            <person name="Wei W."/>
            <person name="Wang X."/>
            <person name="Wang C."/>
            <person name="Yang T."/>
            <person name="Huo Q."/>
            <person name="Li W."/>
            <person name="Guo W."/>
            <person name="Chen H."/>
            <person name="Zhou L."/>
            <person name="Ni X."/>
            <person name="Tian J."/>
            <person name="Zhou Y."/>
            <person name="Sheng Y."/>
            <person name="Liu T."/>
            <person name="Pan Y."/>
            <person name="Xia L."/>
            <person name="Li J."/>
            <person name="Zhao F."/>
            <person name="Cao W."/>
        </authorList>
    </citation>
    <scope>NUCLEOTIDE SEQUENCE</scope>
    <source>
        <strain evidence="1">Hyas-2018</strain>
    </source>
</reference>
<keyword evidence="2" id="KW-1185">Reference proteome</keyword>
<protein>
    <submittedName>
        <fullName evidence="1">Uncharacterized protein</fullName>
    </submittedName>
</protein>
<evidence type="ECO:0000313" key="1">
    <source>
        <dbReference type="EMBL" id="KAH6944223.1"/>
    </source>
</evidence>
<evidence type="ECO:0000313" key="2">
    <source>
        <dbReference type="Proteomes" id="UP000821845"/>
    </source>
</evidence>
<proteinExistence type="predicted"/>
<gene>
    <name evidence="1" type="ORF">HPB50_002353</name>
</gene>